<feature type="compositionally biased region" description="Low complexity" evidence="11">
    <location>
        <begin position="524"/>
        <end position="537"/>
    </location>
</feature>
<evidence type="ECO:0000256" key="11">
    <source>
        <dbReference type="SAM" id="MobiDB-lite"/>
    </source>
</evidence>
<evidence type="ECO:0000256" key="4">
    <source>
        <dbReference type="ARBA" id="ARBA00022679"/>
    </source>
</evidence>
<proteinExistence type="inferred from homology"/>
<feature type="compositionally biased region" description="Low complexity" evidence="11">
    <location>
        <begin position="30"/>
        <end position="40"/>
    </location>
</feature>
<evidence type="ECO:0000256" key="5">
    <source>
        <dbReference type="ARBA" id="ARBA00022741"/>
    </source>
</evidence>
<feature type="binding site" evidence="10">
    <location>
        <position position="165"/>
    </location>
    <ligand>
        <name>ATP</name>
        <dbReference type="ChEBI" id="CHEBI:30616"/>
    </ligand>
</feature>
<evidence type="ECO:0000313" key="13">
    <source>
        <dbReference type="EMBL" id="KZV82739.1"/>
    </source>
</evidence>
<evidence type="ECO:0000256" key="7">
    <source>
        <dbReference type="ARBA" id="ARBA00022840"/>
    </source>
</evidence>
<accession>A0A165ZHH0</accession>
<dbReference type="PROSITE" id="PS50011">
    <property type="entry name" value="PROTEIN_KINASE_DOM"/>
    <property type="match status" value="1"/>
</dbReference>
<dbReference type="SMART" id="SM00220">
    <property type="entry name" value="S_TKc"/>
    <property type="match status" value="1"/>
</dbReference>
<keyword evidence="4" id="KW-0808">Transferase</keyword>
<feature type="compositionally biased region" description="Basic and acidic residues" evidence="11">
    <location>
        <begin position="64"/>
        <end position="75"/>
    </location>
</feature>
<dbReference type="InterPro" id="IPR050236">
    <property type="entry name" value="Ser_Thr_kinase_AGC"/>
</dbReference>
<evidence type="ECO:0000256" key="2">
    <source>
        <dbReference type="ARBA" id="ARBA00012513"/>
    </source>
</evidence>
<protein>
    <recommendedName>
        <fullName evidence="2">non-specific serine/threonine protein kinase</fullName>
        <ecNumber evidence="2">2.7.11.1</ecNumber>
    </recommendedName>
</protein>
<feature type="compositionally biased region" description="Polar residues" evidence="11">
    <location>
        <begin position="469"/>
        <end position="481"/>
    </location>
</feature>
<dbReference type="Pfam" id="PF00069">
    <property type="entry name" value="Pkinase"/>
    <property type="match status" value="1"/>
</dbReference>
<dbReference type="STRING" id="1314781.A0A165ZHH0"/>
<organism evidence="13 14">
    <name type="scientific">Exidia glandulosa HHB12029</name>
    <dbReference type="NCBI Taxonomy" id="1314781"/>
    <lineage>
        <taxon>Eukaryota</taxon>
        <taxon>Fungi</taxon>
        <taxon>Dikarya</taxon>
        <taxon>Basidiomycota</taxon>
        <taxon>Agaricomycotina</taxon>
        <taxon>Agaricomycetes</taxon>
        <taxon>Auriculariales</taxon>
        <taxon>Exidiaceae</taxon>
        <taxon>Exidia</taxon>
    </lineage>
</organism>
<evidence type="ECO:0000259" key="12">
    <source>
        <dbReference type="PROSITE" id="PS50011"/>
    </source>
</evidence>
<evidence type="ECO:0000256" key="6">
    <source>
        <dbReference type="ARBA" id="ARBA00022777"/>
    </source>
</evidence>
<evidence type="ECO:0000256" key="1">
    <source>
        <dbReference type="ARBA" id="ARBA00010006"/>
    </source>
</evidence>
<dbReference type="PANTHER" id="PTHR24356">
    <property type="entry name" value="SERINE/THREONINE-PROTEIN KINASE"/>
    <property type="match status" value="1"/>
</dbReference>
<dbReference type="EC" id="2.7.11.1" evidence="2"/>
<sequence>MILTARSASPTSTASPTTLAQLSRNASVISSSSSSSSSSSVNVLATPTRERPHRAFSPPRIRKGSRDHSIEPPRKDPLEAAAAIAAVRPKPRIVLPTGGSRPADNGPPTPRPRGAPPRQLLTKADFELGDTLGEGSYSEVVSATHKATGKAYAIKVISKMHLIKKDKVKYATSERDALALLTNGGHPGIIQLFWTFQDTSSLYFVTSLEPNGNLQTLVRRLGSLSLTCAQYYTAQLVDTVTWMHERGVIHRDLKPENVLLDSAWRIKLADFGSAKLLRRGQDGAFVEDRETSHSFVGSPQYVSPELLLDQYKYACKSSDLYAVGCILFQLLTGQFLFHAITEFLTFQKIKRGEHTPFPDWFDASARDLIERLLPLDPAERIGAAPKSSADELKAHAFFSAARQGLDPVNWAELWSVPAPSIEAGMIKKDPVPEDDGRGEWDEFDGGWSRTPQAEEGESAIVSDEEDSTPPVQRTRSSSSLWKKQDESERHDAAVAEAAQRMELVKMKDFEPEHGMMHLKKPARSGSTSHSSDGTASSLDHGSPYHTSAHSAHGAIPPDQLARLLGPGEIVAHATRVHIRRDVLGGLVRKDRSVTLCLTSSPSAGARLVALHASRKGWRTEAVLAFAGGEAETGGEESPAATVLGVDGTPGDKSFTVRTASRSYVIVAADAHVAARWTELVRGAFVAAQART</sequence>
<evidence type="ECO:0000256" key="10">
    <source>
        <dbReference type="PROSITE-ProRule" id="PRU10141"/>
    </source>
</evidence>
<dbReference type="InterPro" id="IPR008271">
    <property type="entry name" value="Ser/Thr_kinase_AS"/>
</dbReference>
<dbReference type="PROSITE" id="PS00107">
    <property type="entry name" value="PROTEIN_KINASE_ATP"/>
    <property type="match status" value="1"/>
</dbReference>
<keyword evidence="3" id="KW-0723">Serine/threonine-protein kinase</keyword>
<comment type="similarity">
    <text evidence="1">Belongs to the protein kinase superfamily. AGC Ser/Thr protein kinase family. PDPK1 subfamily.</text>
</comment>
<feature type="domain" description="Protein kinase" evidence="12">
    <location>
        <begin position="126"/>
        <end position="398"/>
    </location>
</feature>
<dbReference type="InterPro" id="IPR017441">
    <property type="entry name" value="Protein_kinase_ATP_BS"/>
</dbReference>
<dbReference type="CDD" id="cd05581">
    <property type="entry name" value="STKc_PDK1"/>
    <property type="match status" value="1"/>
</dbReference>
<evidence type="ECO:0000256" key="8">
    <source>
        <dbReference type="ARBA" id="ARBA00047899"/>
    </source>
</evidence>
<dbReference type="EMBL" id="KV426306">
    <property type="protein sequence ID" value="KZV82739.1"/>
    <property type="molecule type" value="Genomic_DNA"/>
</dbReference>
<feature type="region of interest" description="Disordered" evidence="11">
    <location>
        <begin position="89"/>
        <end position="118"/>
    </location>
</feature>
<reference evidence="13 14" key="1">
    <citation type="journal article" date="2016" name="Mol. Biol. Evol.">
        <title>Comparative Genomics of Early-Diverging Mushroom-Forming Fungi Provides Insights into the Origins of Lignocellulose Decay Capabilities.</title>
        <authorList>
            <person name="Nagy L.G."/>
            <person name="Riley R."/>
            <person name="Tritt A."/>
            <person name="Adam C."/>
            <person name="Daum C."/>
            <person name="Floudas D."/>
            <person name="Sun H."/>
            <person name="Yadav J.S."/>
            <person name="Pangilinan J."/>
            <person name="Larsson K.H."/>
            <person name="Matsuura K."/>
            <person name="Barry K."/>
            <person name="Labutti K."/>
            <person name="Kuo R."/>
            <person name="Ohm R.A."/>
            <person name="Bhattacharya S.S."/>
            <person name="Shirouzu T."/>
            <person name="Yoshinaga Y."/>
            <person name="Martin F.M."/>
            <person name="Grigoriev I.V."/>
            <person name="Hibbett D.S."/>
        </authorList>
    </citation>
    <scope>NUCLEOTIDE SEQUENCE [LARGE SCALE GENOMIC DNA]</scope>
    <source>
        <strain evidence="13 14">HHB12029</strain>
    </source>
</reference>
<dbReference type="InParanoid" id="A0A165ZHH0"/>
<dbReference type="AlphaFoldDB" id="A0A165ZHH0"/>
<keyword evidence="5 10" id="KW-0547">Nucleotide-binding</keyword>
<dbReference type="GO" id="GO:0005524">
    <property type="term" value="F:ATP binding"/>
    <property type="evidence" value="ECO:0007669"/>
    <property type="project" value="UniProtKB-UniRule"/>
</dbReference>
<feature type="region of interest" description="Disordered" evidence="11">
    <location>
        <begin position="426"/>
        <end position="492"/>
    </location>
</feature>
<dbReference type="GO" id="GO:0035556">
    <property type="term" value="P:intracellular signal transduction"/>
    <property type="evidence" value="ECO:0007669"/>
    <property type="project" value="TreeGrafter"/>
</dbReference>
<feature type="region of interest" description="Disordered" evidence="11">
    <location>
        <begin position="518"/>
        <end position="559"/>
    </location>
</feature>
<feature type="compositionally biased region" description="Acidic residues" evidence="11">
    <location>
        <begin position="454"/>
        <end position="467"/>
    </location>
</feature>
<dbReference type="Gene3D" id="3.30.200.20">
    <property type="entry name" value="Phosphorylase Kinase, domain 1"/>
    <property type="match status" value="1"/>
</dbReference>
<dbReference type="GO" id="GO:0004674">
    <property type="term" value="F:protein serine/threonine kinase activity"/>
    <property type="evidence" value="ECO:0007669"/>
    <property type="project" value="UniProtKB-KW"/>
</dbReference>
<dbReference type="InterPro" id="IPR000719">
    <property type="entry name" value="Prot_kinase_dom"/>
</dbReference>
<keyword evidence="14" id="KW-1185">Reference proteome</keyword>
<feature type="compositionally biased region" description="Low complexity" evidence="11">
    <location>
        <begin position="1"/>
        <end position="23"/>
    </location>
</feature>
<dbReference type="SUPFAM" id="SSF56112">
    <property type="entry name" value="Protein kinase-like (PK-like)"/>
    <property type="match status" value="1"/>
</dbReference>
<dbReference type="InterPro" id="IPR039046">
    <property type="entry name" value="PDPK1"/>
</dbReference>
<dbReference type="Proteomes" id="UP000077266">
    <property type="component" value="Unassembled WGS sequence"/>
</dbReference>
<comment type="catalytic activity">
    <reaction evidence="8">
        <text>L-threonyl-[protein] + ATP = O-phospho-L-threonyl-[protein] + ADP + H(+)</text>
        <dbReference type="Rhea" id="RHEA:46608"/>
        <dbReference type="Rhea" id="RHEA-COMP:11060"/>
        <dbReference type="Rhea" id="RHEA-COMP:11605"/>
        <dbReference type="ChEBI" id="CHEBI:15378"/>
        <dbReference type="ChEBI" id="CHEBI:30013"/>
        <dbReference type="ChEBI" id="CHEBI:30616"/>
        <dbReference type="ChEBI" id="CHEBI:61977"/>
        <dbReference type="ChEBI" id="CHEBI:456216"/>
        <dbReference type="EC" id="2.7.11.1"/>
    </reaction>
</comment>
<keyword evidence="6 13" id="KW-0418">Kinase</keyword>
<feature type="compositionally biased region" description="Basic and acidic residues" evidence="11">
    <location>
        <begin position="482"/>
        <end position="492"/>
    </location>
</feature>
<evidence type="ECO:0000256" key="9">
    <source>
        <dbReference type="ARBA" id="ARBA00048679"/>
    </source>
</evidence>
<evidence type="ECO:0000256" key="3">
    <source>
        <dbReference type="ARBA" id="ARBA00022527"/>
    </source>
</evidence>
<feature type="region of interest" description="Disordered" evidence="11">
    <location>
        <begin position="1"/>
        <end position="75"/>
    </location>
</feature>
<dbReference type="InterPro" id="IPR011009">
    <property type="entry name" value="Kinase-like_dom_sf"/>
</dbReference>
<keyword evidence="7 10" id="KW-0067">ATP-binding</keyword>
<name>A0A165ZHH0_EXIGL</name>
<dbReference type="OrthoDB" id="347657at2759"/>
<comment type="catalytic activity">
    <reaction evidence="9">
        <text>L-seryl-[protein] + ATP = O-phospho-L-seryl-[protein] + ADP + H(+)</text>
        <dbReference type="Rhea" id="RHEA:17989"/>
        <dbReference type="Rhea" id="RHEA-COMP:9863"/>
        <dbReference type="Rhea" id="RHEA-COMP:11604"/>
        <dbReference type="ChEBI" id="CHEBI:15378"/>
        <dbReference type="ChEBI" id="CHEBI:29999"/>
        <dbReference type="ChEBI" id="CHEBI:30616"/>
        <dbReference type="ChEBI" id="CHEBI:83421"/>
        <dbReference type="ChEBI" id="CHEBI:456216"/>
        <dbReference type="EC" id="2.7.11.1"/>
    </reaction>
</comment>
<dbReference type="Gene3D" id="1.10.510.10">
    <property type="entry name" value="Transferase(Phosphotransferase) domain 1"/>
    <property type="match status" value="1"/>
</dbReference>
<gene>
    <name evidence="13" type="ORF">EXIGLDRAFT_729318</name>
</gene>
<dbReference type="PANTHER" id="PTHR24356:SF163">
    <property type="entry name" value="3-PHOSPHOINOSITIDE-DEPENDENT PROTEIN KINASE 1-RELATED"/>
    <property type="match status" value="1"/>
</dbReference>
<evidence type="ECO:0000313" key="14">
    <source>
        <dbReference type="Proteomes" id="UP000077266"/>
    </source>
</evidence>
<feature type="compositionally biased region" description="Pro residues" evidence="11">
    <location>
        <begin position="105"/>
        <end position="115"/>
    </location>
</feature>
<dbReference type="PROSITE" id="PS00108">
    <property type="entry name" value="PROTEIN_KINASE_ST"/>
    <property type="match status" value="1"/>
</dbReference>
<feature type="compositionally biased region" description="Basic and acidic residues" evidence="11">
    <location>
        <begin position="426"/>
        <end position="440"/>
    </location>
</feature>